<dbReference type="STRING" id="1121393.SAMN02745216_03491"/>
<feature type="signal peptide" evidence="2">
    <location>
        <begin position="1"/>
        <end position="25"/>
    </location>
</feature>
<dbReference type="CDD" id="cd13670">
    <property type="entry name" value="PBP2_TRAP_Tp0957_like"/>
    <property type="match status" value="1"/>
</dbReference>
<evidence type="ECO:0000313" key="3">
    <source>
        <dbReference type="EMBL" id="SHK46657.1"/>
    </source>
</evidence>
<dbReference type="Proteomes" id="UP000183994">
    <property type="component" value="Unassembled WGS sequence"/>
</dbReference>
<dbReference type="Pfam" id="PF03480">
    <property type="entry name" value="DctP"/>
    <property type="match status" value="1"/>
</dbReference>
<evidence type="ECO:0000256" key="1">
    <source>
        <dbReference type="ARBA" id="ARBA00022729"/>
    </source>
</evidence>
<keyword evidence="4" id="KW-1185">Reference proteome</keyword>
<gene>
    <name evidence="3" type="ORF">SAMN02745216_03491</name>
</gene>
<accession>A0A1M6SPV3</accession>
<organism evidence="3 4">
    <name type="scientific">Desulfatibacillum alkenivorans DSM 16219</name>
    <dbReference type="NCBI Taxonomy" id="1121393"/>
    <lineage>
        <taxon>Bacteria</taxon>
        <taxon>Pseudomonadati</taxon>
        <taxon>Thermodesulfobacteriota</taxon>
        <taxon>Desulfobacteria</taxon>
        <taxon>Desulfobacterales</taxon>
        <taxon>Desulfatibacillaceae</taxon>
        <taxon>Desulfatibacillum</taxon>
    </lineage>
</organism>
<sequence length="349" mass="39691">MFKMWKRICIAFLCLILLAPVAGLAKDYGDKDSAKVIWKTATMAPKGIGYSQLFEEILLPEIEAQTKGDLYLKIYWGGVMGDDKQILKKMRINQLQGAGLSGQGTFELSDEIAVLGLPFMFNNYEEIDYVKTKMIDTFDAVVREESGFKVLQWLDQDFDQIYSSKYPMDLCENFSKVRFITWYGNLEGKVLEKLGASPIPIDVAEIPSTVRSGAGEALIAPSIWVAATQLYNSFEYVNSAKIRYTPAFVVVTEDAWEQVPQEHVKKVAEMRVPLSQTFCEHSRKESERYLKAIMSRGIKNAQPCKEEMELLKEKTVPLWDELAGELYSQEILDELLAHLQEFRNMQKGG</sequence>
<dbReference type="InterPro" id="IPR038404">
    <property type="entry name" value="TRAP_DctP_sf"/>
</dbReference>
<dbReference type="NCBIfam" id="NF037995">
    <property type="entry name" value="TRAP_S1"/>
    <property type="match status" value="1"/>
</dbReference>
<dbReference type="GO" id="GO:0055085">
    <property type="term" value="P:transmembrane transport"/>
    <property type="evidence" value="ECO:0007669"/>
    <property type="project" value="InterPro"/>
</dbReference>
<dbReference type="Gene3D" id="3.40.190.170">
    <property type="entry name" value="Bacterial extracellular solute-binding protein, family 7"/>
    <property type="match status" value="1"/>
</dbReference>
<protein>
    <submittedName>
        <fullName evidence="3">TRAP-type C4-dicarboxylate transport system, substrate-binding protein</fullName>
    </submittedName>
</protein>
<feature type="chain" id="PRO_5012229434" evidence="2">
    <location>
        <begin position="26"/>
        <end position="349"/>
    </location>
</feature>
<dbReference type="RefSeq" id="WP_073477541.1">
    <property type="nucleotide sequence ID" value="NZ_FQZU01000025.1"/>
</dbReference>
<dbReference type="AlphaFoldDB" id="A0A1M6SPV3"/>
<dbReference type="InterPro" id="IPR018389">
    <property type="entry name" value="DctP_fam"/>
</dbReference>
<name>A0A1M6SPV3_9BACT</name>
<dbReference type="EMBL" id="FQZU01000025">
    <property type="protein sequence ID" value="SHK46657.1"/>
    <property type="molecule type" value="Genomic_DNA"/>
</dbReference>
<dbReference type="OrthoDB" id="9794826at2"/>
<dbReference type="PANTHER" id="PTHR33376:SF5">
    <property type="entry name" value="EXTRACYTOPLASMIC SOLUTE RECEPTOR PROTEIN"/>
    <property type="match status" value="1"/>
</dbReference>
<evidence type="ECO:0000313" key="4">
    <source>
        <dbReference type="Proteomes" id="UP000183994"/>
    </source>
</evidence>
<evidence type="ECO:0000256" key="2">
    <source>
        <dbReference type="SAM" id="SignalP"/>
    </source>
</evidence>
<reference evidence="4" key="1">
    <citation type="submission" date="2016-11" db="EMBL/GenBank/DDBJ databases">
        <authorList>
            <person name="Varghese N."/>
            <person name="Submissions S."/>
        </authorList>
    </citation>
    <scope>NUCLEOTIDE SEQUENCE [LARGE SCALE GENOMIC DNA]</scope>
    <source>
        <strain evidence="4">DSM 16219</strain>
    </source>
</reference>
<proteinExistence type="predicted"/>
<keyword evidence="1 2" id="KW-0732">Signal</keyword>
<dbReference type="PANTHER" id="PTHR33376">
    <property type="match status" value="1"/>
</dbReference>